<accession>A0A2P4PUZ3</accession>
<sequence>MIRYLSLVKTHSLIYLPFHQTTRYINFKVGYSKDVRWLDSLNDKWNDYANFFVGGFLEVIYSINDRTYAQIDAKLIDYDVRFRHLNHQTSITTTPRKQVNTFALRRNESASKSVFSPRTSLIIIDDTQEFDDSNKRNLIIIDDDESAIQPTTDNDELSKFVSYYKKFKESEKQDQSSRTTSSTTHSSPTPTYRLQKRKLSDLCNLEESDNDPDNDPNDLANNPAILNVHIIEKEVVEAGEAEEAEVVEEEYQVESDSNTIESDKDTDISDEEEDSIAIFSRKTHVQEIHYATLY</sequence>
<evidence type="ECO:0000313" key="2">
    <source>
        <dbReference type="EMBL" id="POG69170.1"/>
    </source>
</evidence>
<dbReference type="AlphaFoldDB" id="A0A2P4PUZ3"/>
<feature type="region of interest" description="Disordered" evidence="1">
    <location>
        <begin position="248"/>
        <end position="273"/>
    </location>
</feature>
<comment type="caution">
    <text evidence="2">The sequence shown here is derived from an EMBL/GenBank/DDBJ whole genome shotgun (WGS) entry which is preliminary data.</text>
</comment>
<keyword evidence="3" id="KW-1185">Reference proteome</keyword>
<name>A0A2P4PUZ3_RHIID</name>
<reference evidence="2 3" key="1">
    <citation type="journal article" date="2013" name="Proc. Natl. Acad. Sci. U.S.A.">
        <title>Genome of an arbuscular mycorrhizal fungus provides insight into the oldest plant symbiosis.</title>
        <authorList>
            <person name="Tisserant E."/>
            <person name="Malbreil M."/>
            <person name="Kuo A."/>
            <person name="Kohler A."/>
            <person name="Symeonidi A."/>
            <person name="Balestrini R."/>
            <person name="Charron P."/>
            <person name="Duensing N."/>
            <person name="Frei Dit Frey N."/>
            <person name="Gianinazzi-Pearson V."/>
            <person name="Gilbert L.B."/>
            <person name="Handa Y."/>
            <person name="Herr J.R."/>
            <person name="Hijri M."/>
            <person name="Koul R."/>
            <person name="Kawaguchi M."/>
            <person name="Krajinski F."/>
            <person name="Lammers P.J."/>
            <person name="Masclaux F.G."/>
            <person name="Murat C."/>
            <person name="Morin E."/>
            <person name="Ndikumana S."/>
            <person name="Pagni M."/>
            <person name="Petitpierre D."/>
            <person name="Requena N."/>
            <person name="Rosikiewicz P."/>
            <person name="Riley R."/>
            <person name="Saito K."/>
            <person name="San Clemente H."/>
            <person name="Shapiro H."/>
            <person name="van Tuinen D."/>
            <person name="Becard G."/>
            <person name="Bonfante P."/>
            <person name="Paszkowski U."/>
            <person name="Shachar-Hill Y.Y."/>
            <person name="Tuskan G.A."/>
            <person name="Young P.W."/>
            <person name="Sanders I.R."/>
            <person name="Henrissat B."/>
            <person name="Rensing S.A."/>
            <person name="Grigoriev I.V."/>
            <person name="Corradi N."/>
            <person name="Roux C."/>
            <person name="Martin F."/>
        </authorList>
    </citation>
    <scope>NUCLEOTIDE SEQUENCE [LARGE SCALE GENOMIC DNA]</scope>
    <source>
        <strain evidence="2 3">DAOM 197198</strain>
    </source>
</reference>
<feature type="region of interest" description="Disordered" evidence="1">
    <location>
        <begin position="171"/>
        <end position="197"/>
    </location>
</feature>
<organism evidence="2 3">
    <name type="scientific">Rhizophagus irregularis (strain DAOM 181602 / DAOM 197198 / MUCL 43194)</name>
    <name type="common">Arbuscular mycorrhizal fungus</name>
    <name type="synonym">Glomus intraradices</name>
    <dbReference type="NCBI Taxonomy" id="747089"/>
    <lineage>
        <taxon>Eukaryota</taxon>
        <taxon>Fungi</taxon>
        <taxon>Fungi incertae sedis</taxon>
        <taxon>Mucoromycota</taxon>
        <taxon>Glomeromycotina</taxon>
        <taxon>Glomeromycetes</taxon>
        <taxon>Glomerales</taxon>
        <taxon>Glomeraceae</taxon>
        <taxon>Rhizophagus</taxon>
    </lineage>
</organism>
<proteinExistence type="predicted"/>
<reference evidence="2 3" key="2">
    <citation type="journal article" date="2018" name="New Phytol.">
        <title>High intraspecific genome diversity in the model arbuscular mycorrhizal symbiont Rhizophagus irregularis.</title>
        <authorList>
            <person name="Chen E.C.H."/>
            <person name="Morin E."/>
            <person name="Beaudet D."/>
            <person name="Noel J."/>
            <person name="Yildirir G."/>
            <person name="Ndikumana S."/>
            <person name="Charron P."/>
            <person name="St-Onge C."/>
            <person name="Giorgi J."/>
            <person name="Kruger M."/>
            <person name="Marton T."/>
            <person name="Ropars J."/>
            <person name="Grigoriev I.V."/>
            <person name="Hainaut M."/>
            <person name="Henrissat B."/>
            <person name="Roux C."/>
            <person name="Martin F."/>
            <person name="Corradi N."/>
        </authorList>
    </citation>
    <scope>NUCLEOTIDE SEQUENCE [LARGE SCALE GENOMIC DNA]</scope>
    <source>
        <strain evidence="2 3">DAOM 197198</strain>
    </source>
</reference>
<dbReference type="VEuPathDB" id="FungiDB:RhiirFUN_021344"/>
<gene>
    <name evidence="2" type="ORF">GLOIN_2v1797865</name>
</gene>
<evidence type="ECO:0000256" key="1">
    <source>
        <dbReference type="SAM" id="MobiDB-lite"/>
    </source>
</evidence>
<protein>
    <submittedName>
        <fullName evidence="2">Uncharacterized protein</fullName>
    </submittedName>
</protein>
<feature type="compositionally biased region" description="Low complexity" evidence="1">
    <location>
        <begin position="176"/>
        <end position="191"/>
    </location>
</feature>
<evidence type="ECO:0000313" key="3">
    <source>
        <dbReference type="Proteomes" id="UP000018888"/>
    </source>
</evidence>
<dbReference type="Proteomes" id="UP000018888">
    <property type="component" value="Unassembled WGS sequence"/>
</dbReference>
<dbReference type="EMBL" id="AUPC02000140">
    <property type="protein sequence ID" value="POG69170.1"/>
    <property type="molecule type" value="Genomic_DNA"/>
</dbReference>